<evidence type="ECO:0000313" key="1">
    <source>
        <dbReference type="EMBL" id="UYV62742.1"/>
    </source>
</evidence>
<sequence length="158" mass="18123">MRRACVIPLFHVKAPVRWVDACVGDFASPADPLTSLTHRALDDATSLTRFCRGLIDENLRGTFRVNTIDETVLLRRTTTSFSRVTTRTARHMPERPLLIALQRLAMHALPHSLAHRYWSCLCIRPLTREAFTTIQRPHDLRGWVFGRGRDGNYKNSSR</sequence>
<evidence type="ECO:0000313" key="2">
    <source>
        <dbReference type="Proteomes" id="UP001235939"/>
    </source>
</evidence>
<keyword evidence="2" id="KW-1185">Reference proteome</keyword>
<dbReference type="EMBL" id="CP092864">
    <property type="protein sequence ID" value="UYV62742.1"/>
    <property type="molecule type" value="Genomic_DNA"/>
</dbReference>
<proteinExistence type="predicted"/>
<accession>A0ABY6K1J1</accession>
<organism evidence="1 2">
    <name type="scientific">Cordylochernes scorpioides</name>
    <dbReference type="NCBI Taxonomy" id="51811"/>
    <lineage>
        <taxon>Eukaryota</taxon>
        <taxon>Metazoa</taxon>
        <taxon>Ecdysozoa</taxon>
        <taxon>Arthropoda</taxon>
        <taxon>Chelicerata</taxon>
        <taxon>Arachnida</taxon>
        <taxon>Pseudoscorpiones</taxon>
        <taxon>Cheliferoidea</taxon>
        <taxon>Chernetidae</taxon>
        <taxon>Cordylochernes</taxon>
    </lineage>
</organism>
<reference evidence="1 2" key="1">
    <citation type="submission" date="2022-01" db="EMBL/GenBank/DDBJ databases">
        <title>A chromosomal length assembly of Cordylochernes scorpioides.</title>
        <authorList>
            <person name="Zeh D."/>
            <person name="Zeh J."/>
        </authorList>
    </citation>
    <scope>NUCLEOTIDE SEQUENCE [LARGE SCALE GENOMIC DNA]</scope>
    <source>
        <strain evidence="1">IN4F17</strain>
        <tissue evidence="1">Whole Body</tissue>
    </source>
</reference>
<dbReference type="Proteomes" id="UP001235939">
    <property type="component" value="Chromosome 02"/>
</dbReference>
<gene>
    <name evidence="1" type="ORF">LAZ67_2001793</name>
</gene>
<protein>
    <submittedName>
        <fullName evidence="1">Uncharacterized protein</fullName>
    </submittedName>
</protein>
<name>A0ABY6K1J1_9ARAC</name>